<dbReference type="Proteomes" id="UP001378188">
    <property type="component" value="Unassembled WGS sequence"/>
</dbReference>
<dbReference type="Pfam" id="PF13795">
    <property type="entry name" value="HupE_UreJ_2"/>
    <property type="match status" value="1"/>
</dbReference>
<feature type="transmembrane region" description="Helical" evidence="1">
    <location>
        <begin position="242"/>
        <end position="266"/>
    </location>
</feature>
<feature type="transmembrane region" description="Helical" evidence="1">
    <location>
        <begin position="161"/>
        <end position="178"/>
    </location>
</feature>
<comment type="caution">
    <text evidence="3">The sequence shown here is derived from an EMBL/GenBank/DDBJ whole genome shotgun (WGS) entry which is preliminary data.</text>
</comment>
<feature type="transmembrane region" description="Helical" evidence="1">
    <location>
        <begin position="183"/>
        <end position="206"/>
    </location>
</feature>
<keyword evidence="1" id="KW-0812">Transmembrane</keyword>
<feature type="chain" id="PRO_5043768438" evidence="2">
    <location>
        <begin position="30"/>
        <end position="337"/>
    </location>
</feature>
<name>A0AAW9RXY4_9HYPH</name>
<feature type="signal peptide" evidence="2">
    <location>
        <begin position="1"/>
        <end position="29"/>
    </location>
</feature>
<protein>
    <submittedName>
        <fullName evidence="3">HupE/UreJ family protein</fullName>
    </submittedName>
</protein>
<feature type="transmembrane region" description="Helical" evidence="1">
    <location>
        <begin position="212"/>
        <end position="230"/>
    </location>
</feature>
<feature type="transmembrane region" description="Helical" evidence="1">
    <location>
        <begin position="278"/>
        <end position="300"/>
    </location>
</feature>
<keyword evidence="2" id="KW-0732">Signal</keyword>
<dbReference type="AlphaFoldDB" id="A0AAW9RXY4"/>
<dbReference type="RefSeq" id="WP_340331971.1">
    <property type="nucleotide sequence ID" value="NZ_JAZHOF010000011.1"/>
</dbReference>
<evidence type="ECO:0000256" key="1">
    <source>
        <dbReference type="SAM" id="Phobius"/>
    </source>
</evidence>
<keyword evidence="4" id="KW-1185">Reference proteome</keyword>
<keyword evidence="1" id="KW-0472">Membrane</keyword>
<accession>A0AAW9RXY4</accession>
<evidence type="ECO:0000313" key="4">
    <source>
        <dbReference type="Proteomes" id="UP001378188"/>
    </source>
</evidence>
<evidence type="ECO:0000313" key="3">
    <source>
        <dbReference type="EMBL" id="MEJ8574269.1"/>
    </source>
</evidence>
<proteinExistence type="predicted"/>
<feature type="transmembrane region" description="Helical" evidence="1">
    <location>
        <begin position="312"/>
        <end position="329"/>
    </location>
</feature>
<organism evidence="3 4">
    <name type="scientific">Microbaculum marinum</name>
    <dbReference type="NCBI Taxonomy" id="1764581"/>
    <lineage>
        <taxon>Bacteria</taxon>
        <taxon>Pseudomonadati</taxon>
        <taxon>Pseudomonadota</taxon>
        <taxon>Alphaproteobacteria</taxon>
        <taxon>Hyphomicrobiales</taxon>
        <taxon>Tepidamorphaceae</taxon>
        <taxon>Microbaculum</taxon>
    </lineage>
</organism>
<evidence type="ECO:0000256" key="2">
    <source>
        <dbReference type="SAM" id="SignalP"/>
    </source>
</evidence>
<sequence length="337" mass="35755">MAARIAARVLALLAPVVFLAAALTGSASAHDVRPAYLQIDSIGPERYAVFWRTPLLSGAQLPVALALPDNATMLTQPSVQTLPGSRIERSAFEIPGGLAGKRIRFPGLEATITDVLVRIDDGRGASATSLVRPSRPWLEVHADQGTLGVALTYLVQGIEHILYGLDHLLFVASLMLIVRDWRVLVQTITAFTIAHSVTLALATFGLVTLPPAPVEAMIALSILLVAAEAVRMERGEKSLTITWPWIVAFGFGLLHGFGFAGAMVGLGLPQGDVPLALFAFNVGVEIGQLVFIAALLLVGYSARLIFALGKSVRTAAAYGIGCVAAFWVVERLDAIFS</sequence>
<gene>
    <name evidence="3" type="ORF">V3328_22485</name>
</gene>
<dbReference type="EMBL" id="JAZHOF010000011">
    <property type="protein sequence ID" value="MEJ8574269.1"/>
    <property type="molecule type" value="Genomic_DNA"/>
</dbReference>
<reference evidence="3 4" key="1">
    <citation type="submission" date="2024-02" db="EMBL/GenBank/DDBJ databases">
        <title>Genome analysis and characterization of Microbaculum marinisediminis sp. nov., isolated from marine sediment.</title>
        <authorList>
            <person name="Du Z.-J."/>
            <person name="Ye Y.-Q."/>
            <person name="Zhang Z.-R."/>
            <person name="Yuan S.-M."/>
            <person name="Zhang X.-Y."/>
        </authorList>
    </citation>
    <scope>NUCLEOTIDE SEQUENCE [LARGE SCALE GENOMIC DNA]</scope>
    <source>
        <strain evidence="3 4">SDUM1044001</strain>
    </source>
</reference>
<dbReference type="InterPro" id="IPR032809">
    <property type="entry name" value="Put_HupE_UreJ"/>
</dbReference>
<keyword evidence="1" id="KW-1133">Transmembrane helix</keyword>